<dbReference type="Proteomes" id="UP001064048">
    <property type="component" value="Chromosome 30"/>
</dbReference>
<evidence type="ECO:0000313" key="1">
    <source>
        <dbReference type="EMBL" id="KAI8431506.1"/>
    </source>
</evidence>
<accession>A0ACC0K676</accession>
<keyword evidence="2" id="KW-1185">Reference proteome</keyword>
<organism evidence="1 2">
    <name type="scientific">Choristoneura fumiferana</name>
    <name type="common">Spruce budworm moth</name>
    <name type="synonym">Archips fumiferana</name>
    <dbReference type="NCBI Taxonomy" id="7141"/>
    <lineage>
        <taxon>Eukaryota</taxon>
        <taxon>Metazoa</taxon>
        <taxon>Ecdysozoa</taxon>
        <taxon>Arthropoda</taxon>
        <taxon>Hexapoda</taxon>
        <taxon>Insecta</taxon>
        <taxon>Pterygota</taxon>
        <taxon>Neoptera</taxon>
        <taxon>Endopterygota</taxon>
        <taxon>Lepidoptera</taxon>
        <taxon>Glossata</taxon>
        <taxon>Ditrysia</taxon>
        <taxon>Tortricoidea</taxon>
        <taxon>Tortricidae</taxon>
        <taxon>Tortricinae</taxon>
        <taxon>Choristoneura</taxon>
    </lineage>
</organism>
<reference evidence="1 2" key="1">
    <citation type="journal article" date="2022" name="Genome Biol. Evol.">
        <title>The Spruce Budworm Genome: Reconstructing the Evolutionary History of Antifreeze Proteins.</title>
        <authorList>
            <person name="Beliveau C."/>
            <person name="Gagne P."/>
            <person name="Picq S."/>
            <person name="Vernygora O."/>
            <person name="Keeling C.I."/>
            <person name="Pinkney K."/>
            <person name="Doucet D."/>
            <person name="Wen F."/>
            <person name="Johnston J.S."/>
            <person name="Maaroufi H."/>
            <person name="Boyle B."/>
            <person name="Laroche J."/>
            <person name="Dewar K."/>
            <person name="Juretic N."/>
            <person name="Blackburn G."/>
            <person name="Nisole A."/>
            <person name="Brunet B."/>
            <person name="Brandao M."/>
            <person name="Lumley L."/>
            <person name="Duan J."/>
            <person name="Quan G."/>
            <person name="Lucarotti C.J."/>
            <person name="Roe A.D."/>
            <person name="Sperling F.A.H."/>
            <person name="Levesque R.C."/>
            <person name="Cusson M."/>
        </authorList>
    </citation>
    <scope>NUCLEOTIDE SEQUENCE [LARGE SCALE GENOMIC DNA]</scope>
    <source>
        <strain evidence="1">Glfc:IPQL:Cfum</strain>
    </source>
</reference>
<gene>
    <name evidence="1" type="ORF">MSG28_016008</name>
</gene>
<proteinExistence type="predicted"/>
<protein>
    <submittedName>
        <fullName evidence="1">Uncharacterized protein</fullName>
    </submittedName>
</protein>
<name>A0ACC0K676_CHOFU</name>
<dbReference type="EMBL" id="CM046130">
    <property type="protein sequence ID" value="KAI8431506.1"/>
    <property type="molecule type" value="Genomic_DNA"/>
</dbReference>
<comment type="caution">
    <text evidence="1">The sequence shown here is derived from an EMBL/GenBank/DDBJ whole genome shotgun (WGS) entry which is preliminary data.</text>
</comment>
<sequence length="461" mass="52409">MDLNVVKQSAGPAECPVCHVRCRDEHALVAHKRRHRVSRFVPGPLLDVTMIAARYIKKMIESYINKCWLRQGSTECALVKMALRGVWGGVVRAAVAADHAARAHGAAPTHVCKQCGLTHHIHRGEKEYSCPHCAKKFLFKKAMEVHLITHSAPAQLYCLECDMTFKNRMSYYQHKKYNLKHIDPAKLNDKTCQVRVSSVRQEVPESSFAWRSTISAVHLKPYLTIVTSLPHLTNSPTSPYLQPYLTLLTALPQHTYILPHLTNSPTSPTYNPYLTLACSSRPVLRTHIRMIHRNVRARQEPRVRHLRESLHGTDGSLVKKRRKKEKAAGVVTNSRVHRNLEQLNVAEGQIQMVVLSWEEVTFDNCLCGCKDTERERKRGVGGGGTGRSEGGRRTWSSGMWPGTYIQMVVFELGDGHWGRKVLEWRPRGERSPRSRWMQAAANRSDWRSTGEAYVQQWTSYG</sequence>
<evidence type="ECO:0000313" key="2">
    <source>
        <dbReference type="Proteomes" id="UP001064048"/>
    </source>
</evidence>